<dbReference type="Pfam" id="PF17747">
    <property type="entry name" value="VID27_PH"/>
    <property type="match status" value="1"/>
</dbReference>
<proteinExistence type="predicted"/>
<feature type="domain" description="Vacuolar import/degradation Vid27 C-terminal" evidence="1">
    <location>
        <begin position="374"/>
        <end position="713"/>
    </location>
</feature>
<dbReference type="EMBL" id="NDIQ01000022">
    <property type="protein sequence ID" value="PRT56269.1"/>
    <property type="molecule type" value="Genomic_DNA"/>
</dbReference>
<accession>A0A2T0FMS9</accession>
<protein>
    <submittedName>
        <fullName evidence="4">Vacuolar import and degradation protein 27</fullName>
    </submittedName>
</protein>
<evidence type="ECO:0000259" key="2">
    <source>
        <dbReference type="Pfam" id="PF17747"/>
    </source>
</evidence>
<dbReference type="STRING" id="45607.A0A2T0FMS9"/>
<feature type="domain" description="Vid27 PH-like" evidence="2">
    <location>
        <begin position="200"/>
        <end position="305"/>
    </location>
</feature>
<dbReference type="SUPFAM" id="SSF50978">
    <property type="entry name" value="WD40 repeat-like"/>
    <property type="match status" value="1"/>
</dbReference>
<dbReference type="InterPro" id="IPR036322">
    <property type="entry name" value="WD40_repeat_dom_sf"/>
</dbReference>
<evidence type="ECO:0000313" key="4">
    <source>
        <dbReference type="EMBL" id="PRT56269.1"/>
    </source>
</evidence>
<keyword evidence="5" id="KW-1185">Reference proteome</keyword>
<name>A0A2T0FMS9_9ASCO</name>
<reference evidence="4 5" key="1">
    <citation type="submission" date="2017-04" db="EMBL/GenBank/DDBJ databases">
        <title>Genome sequencing of [Candida] sorbophila.</title>
        <authorList>
            <person name="Ahn J.O."/>
        </authorList>
    </citation>
    <scope>NUCLEOTIDE SEQUENCE [LARGE SCALE GENOMIC DNA]</scope>
    <source>
        <strain evidence="4 5">DS02</strain>
    </source>
</reference>
<dbReference type="GeneID" id="36517637"/>
<sequence>MNFIKKFWGAESAPETELASIPGALNLVRGPNSPKSSFECIYPDAELSLMEADGGHRLVAHQVFEEGAVFDDEDPELCELENQRLFLVDEFLKIAYSARDSATVISWRDPDGDDEDRFEFVCEKNVPAGILDMFDITARRAQYERKYGKPPASNADLEEFNFDEVIDTGVPLHASEERKDKEEQKGSEKQVVHPFTDGKSLVEKECTLYFYDASTNTFVIQESNVKVVLLETDKFEFWIEVRSHDSAILGVDLRDAVTPVFSHESVSFIFNLLLENKTAVSYLIRFAEEEDLAAFEQAYNIATWEFQNKASWKTLSEVDHNYLLKTMRSEDVVMFDDDDHCSEEDFEEVDEEDDDELEVLTEWRGDKQTHNFYRNSQLEVGNVINRSYVVRGDKVGVFKNGDDMEYYTTISNMEAPDGTKLVPSSVMLHEEDRAMILQDRDNPEKLFHMDIEYGKVDEWDLCRPVVDFAPVSKHAQTTNEKTLFGVASRNMFRMDPRLSGSKVVADEEKQLTSVSPFTTIATTEHGYVAVGSVNGEIRLVDKIGKRTKTTLPSMGDKILGLTVSANGRWVLATFKTYLLLIEVANETNNGYTHSWPKDSKPKPRRLQISPENTAYMFQNTREPISFTPAHFNSGFGVEEQSIVTSTGPYVVTWSLPKVLKNDPSPYLIKRYDSNVTANNFMFGTDKRLIVTLADDVGMLSKSALREPNRDTLLDLPSTKRKS</sequence>
<comment type="caution">
    <text evidence="4">The sequence shown here is derived from an EMBL/GenBank/DDBJ whole genome shotgun (WGS) entry which is preliminary data.</text>
</comment>
<organism evidence="4 5">
    <name type="scientific">Wickerhamiella sorbophila</name>
    <dbReference type="NCBI Taxonomy" id="45607"/>
    <lineage>
        <taxon>Eukaryota</taxon>
        <taxon>Fungi</taxon>
        <taxon>Dikarya</taxon>
        <taxon>Ascomycota</taxon>
        <taxon>Saccharomycotina</taxon>
        <taxon>Dipodascomycetes</taxon>
        <taxon>Dipodascales</taxon>
        <taxon>Trichomonascaceae</taxon>
        <taxon>Wickerhamiella</taxon>
    </lineage>
</organism>
<evidence type="ECO:0000259" key="3">
    <source>
        <dbReference type="Pfam" id="PF17748"/>
    </source>
</evidence>
<dbReference type="Proteomes" id="UP000238350">
    <property type="component" value="Unassembled WGS sequence"/>
</dbReference>
<dbReference type="Pfam" id="PF08553">
    <property type="entry name" value="VID27"/>
    <property type="match status" value="1"/>
</dbReference>
<dbReference type="PANTHER" id="PTHR31913">
    <property type="entry name" value="VACUOLAR IMPORT AND DEGRADATION PROTEIN 27"/>
    <property type="match status" value="1"/>
</dbReference>
<dbReference type="InterPro" id="IPR013863">
    <property type="entry name" value="VID27_C"/>
</dbReference>
<dbReference type="PANTHER" id="PTHR31913:SF0">
    <property type="entry name" value="VACUOLAR IMPORT AND DEGRADATION PROTEIN 27"/>
    <property type="match status" value="1"/>
</dbReference>
<dbReference type="GO" id="GO:0005737">
    <property type="term" value="C:cytoplasm"/>
    <property type="evidence" value="ECO:0007669"/>
    <property type="project" value="TreeGrafter"/>
</dbReference>
<dbReference type="GO" id="GO:0005634">
    <property type="term" value="C:nucleus"/>
    <property type="evidence" value="ECO:0007669"/>
    <property type="project" value="TreeGrafter"/>
</dbReference>
<dbReference type="InterPro" id="IPR040458">
    <property type="entry name" value="Vid27"/>
</dbReference>
<dbReference type="Pfam" id="PF17748">
    <property type="entry name" value="VID27_N"/>
    <property type="match status" value="1"/>
</dbReference>
<dbReference type="AlphaFoldDB" id="A0A2T0FMS9"/>
<gene>
    <name evidence="4" type="ORF">B9G98_03889</name>
</gene>
<evidence type="ECO:0000313" key="5">
    <source>
        <dbReference type="Proteomes" id="UP000238350"/>
    </source>
</evidence>
<dbReference type="InterPro" id="IPR040979">
    <property type="entry name" value="Vid27_N"/>
</dbReference>
<dbReference type="RefSeq" id="XP_024666214.1">
    <property type="nucleotide sequence ID" value="XM_024810446.1"/>
</dbReference>
<dbReference type="InterPro" id="IPR040768">
    <property type="entry name" value="Vid27_PH"/>
</dbReference>
<feature type="domain" description="Vid27 N-terminal" evidence="3">
    <location>
        <begin position="1"/>
        <end position="160"/>
    </location>
</feature>
<dbReference type="OrthoDB" id="10251113at2759"/>
<evidence type="ECO:0000259" key="1">
    <source>
        <dbReference type="Pfam" id="PF08553"/>
    </source>
</evidence>